<dbReference type="EMBL" id="PUHR01000029">
    <property type="protein sequence ID" value="KAG0669998.1"/>
    <property type="molecule type" value="Genomic_DNA"/>
</dbReference>
<gene>
    <name evidence="1" type="ORF">C6P45_002943</name>
</gene>
<protein>
    <submittedName>
        <fullName evidence="1">Uncharacterized protein</fullName>
    </submittedName>
</protein>
<dbReference type="AlphaFoldDB" id="A0A9P7BB84"/>
<reference evidence="1 2" key="1">
    <citation type="submission" date="2020-11" db="EMBL/GenBank/DDBJ databases">
        <title>Kefir isolates.</title>
        <authorList>
            <person name="Marcisauskas S."/>
            <person name="Kim Y."/>
            <person name="Blasche S."/>
        </authorList>
    </citation>
    <scope>NUCLEOTIDE SEQUENCE [LARGE SCALE GENOMIC DNA]</scope>
    <source>
        <strain evidence="1 2">OG2</strain>
    </source>
</reference>
<keyword evidence="2" id="KW-1185">Reference proteome</keyword>
<proteinExistence type="predicted"/>
<dbReference type="Proteomes" id="UP000750334">
    <property type="component" value="Unassembled WGS sequence"/>
</dbReference>
<evidence type="ECO:0000313" key="1">
    <source>
        <dbReference type="EMBL" id="KAG0669998.1"/>
    </source>
</evidence>
<dbReference type="OrthoDB" id="4071344at2759"/>
<sequence>MDTIQNNDYIILKGTSFKSKPIFASFQYPMFDDLVEDLMIRYGNTISPGRPIRGKEEIFWEAFDTTNSRSVPIPLQLYFLPFYYSMLLVVGSDQADTLTLTSPIERNVRKFFGYSKRSKKTENYEHLLEIIECETEFVPLTYNCTTTKLEKNWHKTVHLRERDAVQLYVVPKPLEYFPMLFVNCSMDNIRCMYNNITDLMISRNKPLCYCPYFFTCAIFRPIIFNIFENCIEYRQRLPGVDVTDEEFVIRRTEWLDHQSRYMVSDCKCRSNTAVILPDGLWRPTCWDQMEFLFYRYDCNIRHEYLPPYYTRDHKDCEGHCD</sequence>
<comment type="caution">
    <text evidence="1">The sequence shown here is derived from an EMBL/GenBank/DDBJ whole genome shotgun (WGS) entry which is preliminary data.</text>
</comment>
<accession>A0A9P7BB84</accession>
<evidence type="ECO:0000313" key="2">
    <source>
        <dbReference type="Proteomes" id="UP000750334"/>
    </source>
</evidence>
<organism evidence="1 2">
    <name type="scientific">Maudiozyma exigua</name>
    <name type="common">Yeast</name>
    <name type="synonym">Kazachstania exigua</name>
    <dbReference type="NCBI Taxonomy" id="34358"/>
    <lineage>
        <taxon>Eukaryota</taxon>
        <taxon>Fungi</taxon>
        <taxon>Dikarya</taxon>
        <taxon>Ascomycota</taxon>
        <taxon>Saccharomycotina</taxon>
        <taxon>Saccharomycetes</taxon>
        <taxon>Saccharomycetales</taxon>
        <taxon>Saccharomycetaceae</taxon>
        <taxon>Maudiozyma</taxon>
    </lineage>
</organism>
<name>A0A9P7BB84_MAUEX</name>